<sequence length="137" mass="14330">MAPTAPDTLWCHPFLDRDPFLIAERPDVYVVGCQPAFATRFVRDGEGGGEDGAGGGGGGKKKRKGDGRGKGKEQADRNGDGDGGEGTDGTRVILLPSFAQTGVLVLLNLRTLRVRRVKFGVRGIRAGGGDDGGDMEC</sequence>
<dbReference type="InterPro" id="IPR024826">
    <property type="entry name" value="DNA_pol_delta/II_ssu"/>
</dbReference>
<keyword evidence="2" id="KW-0235">DNA replication</keyword>
<dbReference type="InterPro" id="IPR007185">
    <property type="entry name" value="DNA_pol_a/d/e_bsu"/>
</dbReference>
<evidence type="ECO:0000256" key="3">
    <source>
        <dbReference type="SAM" id="MobiDB-lite"/>
    </source>
</evidence>
<dbReference type="PANTHER" id="PTHR10416">
    <property type="entry name" value="DNA POLYMERASE DELTA SUBUNIT 2"/>
    <property type="match status" value="1"/>
</dbReference>
<dbReference type="AlphaFoldDB" id="A0A166JFS9"/>
<accession>A0A166JFS9</accession>
<evidence type="ECO:0000256" key="1">
    <source>
        <dbReference type="ARBA" id="ARBA00006035"/>
    </source>
</evidence>
<dbReference type="EMBL" id="KV417552">
    <property type="protein sequence ID" value="KZP20813.1"/>
    <property type="molecule type" value="Genomic_DNA"/>
</dbReference>
<dbReference type="Proteomes" id="UP000076532">
    <property type="component" value="Unassembled WGS sequence"/>
</dbReference>
<evidence type="ECO:0000256" key="2">
    <source>
        <dbReference type="ARBA" id="ARBA00022705"/>
    </source>
</evidence>
<evidence type="ECO:0000313" key="5">
    <source>
        <dbReference type="EMBL" id="KZP20813.1"/>
    </source>
</evidence>
<organism evidence="5 6">
    <name type="scientific">Athelia psychrophila</name>
    <dbReference type="NCBI Taxonomy" id="1759441"/>
    <lineage>
        <taxon>Eukaryota</taxon>
        <taxon>Fungi</taxon>
        <taxon>Dikarya</taxon>
        <taxon>Basidiomycota</taxon>
        <taxon>Agaricomycotina</taxon>
        <taxon>Agaricomycetes</taxon>
        <taxon>Agaricomycetidae</taxon>
        <taxon>Atheliales</taxon>
        <taxon>Atheliaceae</taxon>
        <taxon>Athelia</taxon>
    </lineage>
</organism>
<keyword evidence="6" id="KW-1185">Reference proteome</keyword>
<dbReference type="Gene3D" id="3.60.21.50">
    <property type="match status" value="1"/>
</dbReference>
<feature type="region of interest" description="Disordered" evidence="3">
    <location>
        <begin position="41"/>
        <end position="90"/>
    </location>
</feature>
<dbReference type="Pfam" id="PF04042">
    <property type="entry name" value="DNA_pol_E_B"/>
    <property type="match status" value="1"/>
</dbReference>
<dbReference type="GO" id="GO:0003677">
    <property type="term" value="F:DNA binding"/>
    <property type="evidence" value="ECO:0007669"/>
    <property type="project" value="InterPro"/>
</dbReference>
<evidence type="ECO:0000313" key="6">
    <source>
        <dbReference type="Proteomes" id="UP000076532"/>
    </source>
</evidence>
<dbReference type="PANTHER" id="PTHR10416:SF0">
    <property type="entry name" value="DNA POLYMERASE DELTA SUBUNIT 2"/>
    <property type="match status" value="1"/>
</dbReference>
<dbReference type="GO" id="GO:0043625">
    <property type="term" value="C:delta DNA polymerase complex"/>
    <property type="evidence" value="ECO:0007669"/>
    <property type="project" value="TreeGrafter"/>
</dbReference>
<protein>
    <recommendedName>
        <fullName evidence="4">DNA polymerase alpha/delta/epsilon subunit B domain-containing protein</fullName>
    </recommendedName>
</protein>
<evidence type="ECO:0000259" key="4">
    <source>
        <dbReference type="Pfam" id="PF04042"/>
    </source>
</evidence>
<feature type="domain" description="DNA polymerase alpha/delta/epsilon subunit B" evidence="4">
    <location>
        <begin position="1"/>
        <end position="39"/>
    </location>
</feature>
<feature type="compositionally biased region" description="Basic and acidic residues" evidence="3">
    <location>
        <begin position="66"/>
        <end position="80"/>
    </location>
</feature>
<dbReference type="GO" id="GO:0006271">
    <property type="term" value="P:DNA strand elongation involved in DNA replication"/>
    <property type="evidence" value="ECO:0007669"/>
    <property type="project" value="TreeGrafter"/>
</dbReference>
<gene>
    <name evidence="5" type="ORF">FIBSPDRAFT_1044605</name>
</gene>
<dbReference type="OrthoDB" id="3763at2759"/>
<comment type="similarity">
    <text evidence="1">Belongs to the DNA polymerase delta/II small subunit family.</text>
</comment>
<proteinExistence type="inferred from homology"/>
<reference evidence="5 6" key="1">
    <citation type="journal article" date="2016" name="Mol. Biol. Evol.">
        <title>Comparative Genomics of Early-Diverging Mushroom-Forming Fungi Provides Insights into the Origins of Lignocellulose Decay Capabilities.</title>
        <authorList>
            <person name="Nagy L.G."/>
            <person name="Riley R."/>
            <person name="Tritt A."/>
            <person name="Adam C."/>
            <person name="Daum C."/>
            <person name="Floudas D."/>
            <person name="Sun H."/>
            <person name="Yadav J.S."/>
            <person name="Pangilinan J."/>
            <person name="Larsson K.H."/>
            <person name="Matsuura K."/>
            <person name="Barry K."/>
            <person name="Labutti K."/>
            <person name="Kuo R."/>
            <person name="Ohm R.A."/>
            <person name="Bhattacharya S.S."/>
            <person name="Shirouzu T."/>
            <person name="Yoshinaga Y."/>
            <person name="Martin F.M."/>
            <person name="Grigoriev I.V."/>
            <person name="Hibbett D.S."/>
        </authorList>
    </citation>
    <scope>NUCLEOTIDE SEQUENCE [LARGE SCALE GENOMIC DNA]</scope>
    <source>
        <strain evidence="5 6">CBS 109695</strain>
    </source>
</reference>
<dbReference type="STRING" id="436010.A0A166JFS9"/>
<name>A0A166JFS9_9AGAM</name>